<dbReference type="EMBL" id="UGSO01000001">
    <property type="protein sequence ID" value="SUB14497.1"/>
    <property type="molecule type" value="Genomic_DNA"/>
</dbReference>
<dbReference type="Gene3D" id="3.40.50.720">
    <property type="entry name" value="NAD(P)-binding Rossmann-like Domain"/>
    <property type="match status" value="2"/>
</dbReference>
<dbReference type="EC" id="1.1.1.-" evidence="4"/>
<dbReference type="GO" id="GO:0005829">
    <property type="term" value="C:cytosol"/>
    <property type="evidence" value="ECO:0007669"/>
    <property type="project" value="TreeGrafter"/>
</dbReference>
<keyword evidence="2" id="KW-0520">NAD</keyword>
<dbReference type="InterPro" id="IPR050223">
    <property type="entry name" value="D-isomer_2-hydroxyacid_DH"/>
</dbReference>
<feature type="domain" description="D-isomer specific 2-hydroxyacid dehydrogenase NAD-binding" evidence="3">
    <location>
        <begin position="5"/>
        <end position="39"/>
    </location>
</feature>
<dbReference type="GO" id="GO:0016618">
    <property type="term" value="F:hydroxypyruvate reductase [NAD(P)H] activity"/>
    <property type="evidence" value="ECO:0007669"/>
    <property type="project" value="TreeGrafter"/>
</dbReference>
<evidence type="ECO:0000313" key="4">
    <source>
        <dbReference type="EMBL" id="SUB14497.1"/>
    </source>
</evidence>
<dbReference type="PANTHER" id="PTHR10996:SF178">
    <property type="entry name" value="2-HYDROXYACID DEHYDROGENASE YGL185C-RELATED"/>
    <property type="match status" value="1"/>
</dbReference>
<accession>A0A379A9J7</accession>
<dbReference type="Pfam" id="PF02826">
    <property type="entry name" value="2-Hacid_dh_C"/>
    <property type="match status" value="1"/>
</dbReference>
<reference evidence="4 5" key="1">
    <citation type="submission" date="2018-06" db="EMBL/GenBank/DDBJ databases">
        <authorList>
            <consortium name="Pathogen Informatics"/>
            <person name="Doyle S."/>
        </authorList>
    </citation>
    <scope>NUCLEOTIDE SEQUENCE [LARGE SCALE GENOMIC DNA]</scope>
    <source>
        <strain evidence="4 5">NCTC9381</strain>
    </source>
</reference>
<name>A0A379A9J7_ENTAG</name>
<evidence type="ECO:0000313" key="5">
    <source>
        <dbReference type="Proteomes" id="UP000254640"/>
    </source>
</evidence>
<evidence type="ECO:0000259" key="3">
    <source>
        <dbReference type="Pfam" id="PF02826"/>
    </source>
</evidence>
<dbReference type="GO" id="GO:0030267">
    <property type="term" value="F:glyoxylate reductase (NADPH) activity"/>
    <property type="evidence" value="ECO:0007669"/>
    <property type="project" value="TreeGrafter"/>
</dbReference>
<organism evidence="4 5">
    <name type="scientific">Enterobacter agglomerans</name>
    <name type="common">Erwinia herbicola</name>
    <name type="synonym">Pantoea agglomerans</name>
    <dbReference type="NCBI Taxonomy" id="549"/>
    <lineage>
        <taxon>Bacteria</taxon>
        <taxon>Pseudomonadati</taxon>
        <taxon>Pseudomonadota</taxon>
        <taxon>Gammaproteobacteria</taxon>
        <taxon>Enterobacterales</taxon>
        <taxon>Erwiniaceae</taxon>
        <taxon>Pantoea</taxon>
        <taxon>Pantoea agglomerans group</taxon>
    </lineage>
</organism>
<dbReference type="AlphaFoldDB" id="A0A379A9J7"/>
<proteinExistence type="predicted"/>
<gene>
    <name evidence="4" type="ORF">NCTC9381_00346</name>
</gene>
<sequence length="63" mass="6929">MRWKPGQIAGAGLDVFEQEPQVPDALRQRDNVVITPHIASSTRETMAAMADLVFGEYAGVCPW</sequence>
<keyword evidence="1 4" id="KW-0560">Oxidoreductase</keyword>
<dbReference type="InterPro" id="IPR006140">
    <property type="entry name" value="D-isomer_DH_NAD-bd"/>
</dbReference>
<dbReference type="GO" id="GO:0051287">
    <property type="term" value="F:NAD binding"/>
    <property type="evidence" value="ECO:0007669"/>
    <property type="project" value="InterPro"/>
</dbReference>
<dbReference type="Proteomes" id="UP000254640">
    <property type="component" value="Unassembled WGS sequence"/>
</dbReference>
<evidence type="ECO:0000256" key="1">
    <source>
        <dbReference type="ARBA" id="ARBA00023002"/>
    </source>
</evidence>
<dbReference type="SUPFAM" id="SSF51735">
    <property type="entry name" value="NAD(P)-binding Rossmann-fold domains"/>
    <property type="match status" value="1"/>
</dbReference>
<keyword evidence="5" id="KW-1185">Reference proteome</keyword>
<dbReference type="PANTHER" id="PTHR10996">
    <property type="entry name" value="2-HYDROXYACID DEHYDROGENASE-RELATED"/>
    <property type="match status" value="1"/>
</dbReference>
<evidence type="ECO:0000256" key="2">
    <source>
        <dbReference type="ARBA" id="ARBA00023027"/>
    </source>
</evidence>
<dbReference type="InterPro" id="IPR036291">
    <property type="entry name" value="NAD(P)-bd_dom_sf"/>
</dbReference>
<protein>
    <submittedName>
        <fullName evidence="4">2-hydroxyacid dehydrogenase SAV2305</fullName>
        <ecNumber evidence="4">1.1.1.-</ecNumber>
    </submittedName>
</protein>